<dbReference type="GO" id="GO:0004474">
    <property type="term" value="F:malate synthase activity"/>
    <property type="evidence" value="ECO:0007669"/>
    <property type="project" value="UniProtKB-EC"/>
</dbReference>
<dbReference type="Pfam" id="PF01274">
    <property type="entry name" value="MS_TIM-barrel"/>
    <property type="match status" value="1"/>
</dbReference>
<name>A0A7V8GNB8_9GAMM</name>
<dbReference type="InterPro" id="IPR048355">
    <property type="entry name" value="MS_C"/>
</dbReference>
<dbReference type="Gene3D" id="3.20.20.360">
    <property type="entry name" value="Malate synthase, domain 3"/>
    <property type="match status" value="1"/>
</dbReference>
<protein>
    <recommendedName>
        <fullName evidence="2">malate synthase</fullName>
        <ecNumber evidence="2">2.3.3.9</ecNumber>
    </recommendedName>
</protein>
<dbReference type="SUPFAM" id="SSF51645">
    <property type="entry name" value="Malate synthase G"/>
    <property type="match status" value="1"/>
</dbReference>
<reference evidence="11 12" key="1">
    <citation type="submission" date="2017-10" db="EMBL/GenBank/DDBJ databases">
        <title>Whole genome sequencing of Pseudoxanthomonas broegbernensis DSM 12573(T).</title>
        <authorList>
            <person name="Kumar S."/>
            <person name="Bansal K."/>
            <person name="Kaur A."/>
            <person name="Patil P."/>
            <person name="Sharma S."/>
            <person name="Patil P.B."/>
        </authorList>
    </citation>
    <scope>NUCLEOTIDE SEQUENCE [LARGE SCALE GENOMIC DNA]</scope>
    <source>
        <strain evidence="11 12">DSM 12573</strain>
    </source>
</reference>
<dbReference type="InterPro" id="IPR006252">
    <property type="entry name" value="Malate_synthA"/>
</dbReference>
<comment type="caution">
    <text evidence="11">The sequence shown here is derived from an EMBL/GenBank/DDBJ whole genome shotgun (WGS) entry which is preliminary data.</text>
</comment>
<gene>
    <name evidence="11" type="ORF">B1992_06445</name>
</gene>
<organism evidence="11 12">
    <name type="scientific">Pseudoxanthomonas broegbernensis</name>
    <dbReference type="NCBI Taxonomy" id="83619"/>
    <lineage>
        <taxon>Bacteria</taxon>
        <taxon>Pseudomonadati</taxon>
        <taxon>Pseudomonadota</taxon>
        <taxon>Gammaproteobacteria</taxon>
        <taxon>Lysobacterales</taxon>
        <taxon>Lysobacteraceae</taxon>
        <taxon>Pseudoxanthomonas</taxon>
    </lineage>
</organism>
<dbReference type="RefSeq" id="WP_162310636.1">
    <property type="nucleotide sequence ID" value="NZ_JACHGU010000004.1"/>
</dbReference>
<dbReference type="InterPro" id="IPR048356">
    <property type="entry name" value="MS_N"/>
</dbReference>
<dbReference type="PANTHER" id="PTHR42902:SF1">
    <property type="entry name" value="MALATE SYNTHASE 1-RELATED"/>
    <property type="match status" value="1"/>
</dbReference>
<accession>A0A7V8GNB8</accession>
<keyword evidence="3" id="KW-0329">Glyoxylate bypass</keyword>
<feature type="active site" description="Proton acceptor" evidence="7">
    <location>
        <position position="189"/>
    </location>
</feature>
<dbReference type="InterPro" id="IPR046363">
    <property type="entry name" value="MS_N_TIM-barrel_dom"/>
</dbReference>
<keyword evidence="4" id="KW-0816">Tricarboxylic acid cycle</keyword>
<dbReference type="FunFam" id="3.20.20.360:FF:000001">
    <property type="entry name" value="Malate synthase"/>
    <property type="match status" value="1"/>
</dbReference>
<dbReference type="AlphaFoldDB" id="A0A7V8GNB8"/>
<dbReference type="EMBL" id="MWIP01000004">
    <property type="protein sequence ID" value="KAF1687008.1"/>
    <property type="molecule type" value="Genomic_DNA"/>
</dbReference>
<sequence>MSPTAAAATSIPPPRPAGRFAAVAAVPRPSVGLALTERVAGQERLLPAPLLGLLVSLHRAIEPERRACLAARRERQAFFDAGGLPDFRADTAAIRQDDWKVAPIPRALRDRRVEITGPTDPKMVINALNSGAQCYMADFEDSTAPTWRNLLAGQRALAAAVDGTLAYTAGDGRQYRLRPYDDRAVLIVRPRGWHLDEKHVRVDGEPIAAGLFDMAVFAWHNARTLTANDRGPYFYLPKLQSMEEAALWEAALAHAEAMLGLPHGQMKVTVLVETLPAVFEMDEILHALKDRVVGLNCGRWDYIFSYLKTFRAHADKVLPERGQVTMAQPFLKAYSELLIRTCHHRGAHAMGGMAAQIPIAGDETANARAMARVSADKLREVAAGHDGTWVAHPALIPVARSIFDAHMPTPNQHHVLRQDVHVTRDDLIRPSEGTITRAGFENNVEVCVRYLAAWLDGNGCVPIHGMMEDAATAEIARAQLWQWLHLSDPRGRHAEGRPVHLDDGTAIDFALFEQALAALPGRLGDTAALPGGARIAEATALLDALTRACHLVEFLTLPAYARID</sequence>
<evidence type="ECO:0000256" key="2">
    <source>
        <dbReference type="ARBA" id="ARBA00012636"/>
    </source>
</evidence>
<evidence type="ECO:0000259" key="10">
    <source>
        <dbReference type="Pfam" id="PF20659"/>
    </source>
</evidence>
<feature type="domain" description="Malate synthase N-terminal" evidence="9">
    <location>
        <begin position="43"/>
        <end position="91"/>
    </location>
</feature>
<dbReference type="InterPro" id="IPR044856">
    <property type="entry name" value="Malate_synth_C_sf"/>
</dbReference>
<dbReference type="GO" id="GO:0006099">
    <property type="term" value="P:tricarboxylic acid cycle"/>
    <property type="evidence" value="ECO:0007669"/>
    <property type="project" value="UniProtKB-KW"/>
</dbReference>
<dbReference type="EC" id="2.3.3.9" evidence="2"/>
<evidence type="ECO:0000256" key="5">
    <source>
        <dbReference type="ARBA" id="ARBA00022679"/>
    </source>
</evidence>
<evidence type="ECO:0000256" key="6">
    <source>
        <dbReference type="ARBA" id="ARBA00047918"/>
    </source>
</evidence>
<keyword evidence="12" id="KW-1185">Reference proteome</keyword>
<dbReference type="Pfam" id="PF20656">
    <property type="entry name" value="MS_N"/>
    <property type="match status" value="1"/>
</dbReference>
<evidence type="ECO:0000256" key="3">
    <source>
        <dbReference type="ARBA" id="ARBA00022435"/>
    </source>
</evidence>
<evidence type="ECO:0000256" key="4">
    <source>
        <dbReference type="ARBA" id="ARBA00022532"/>
    </source>
</evidence>
<evidence type="ECO:0000259" key="8">
    <source>
        <dbReference type="Pfam" id="PF01274"/>
    </source>
</evidence>
<comment type="catalytic activity">
    <reaction evidence="6">
        <text>glyoxylate + acetyl-CoA + H2O = (S)-malate + CoA + H(+)</text>
        <dbReference type="Rhea" id="RHEA:18181"/>
        <dbReference type="ChEBI" id="CHEBI:15377"/>
        <dbReference type="ChEBI" id="CHEBI:15378"/>
        <dbReference type="ChEBI" id="CHEBI:15589"/>
        <dbReference type="ChEBI" id="CHEBI:36655"/>
        <dbReference type="ChEBI" id="CHEBI:57287"/>
        <dbReference type="ChEBI" id="CHEBI:57288"/>
        <dbReference type="EC" id="2.3.3.9"/>
    </reaction>
</comment>
<dbReference type="CDD" id="cd00727">
    <property type="entry name" value="malate_synt_A"/>
    <property type="match status" value="1"/>
</dbReference>
<feature type="domain" description="Malate synthase C-terminal" evidence="10">
    <location>
        <begin position="435"/>
        <end position="563"/>
    </location>
</feature>
<dbReference type="InterPro" id="IPR011076">
    <property type="entry name" value="Malate_synth_sf"/>
</dbReference>
<keyword evidence="5" id="KW-0808">Transferase</keyword>
<evidence type="ECO:0000313" key="12">
    <source>
        <dbReference type="Proteomes" id="UP000462066"/>
    </source>
</evidence>
<feature type="active site" description="Proton donor" evidence="7">
    <location>
        <position position="469"/>
    </location>
</feature>
<dbReference type="NCBIfam" id="TIGR01344">
    <property type="entry name" value="malate_syn_A"/>
    <property type="match status" value="1"/>
</dbReference>
<evidence type="ECO:0000259" key="9">
    <source>
        <dbReference type="Pfam" id="PF20656"/>
    </source>
</evidence>
<evidence type="ECO:0000256" key="1">
    <source>
        <dbReference type="ARBA" id="ARBA00006394"/>
    </source>
</evidence>
<proteinExistence type="inferred from homology"/>
<dbReference type="Gene3D" id="1.20.1220.12">
    <property type="entry name" value="Malate synthase, domain III"/>
    <property type="match status" value="1"/>
</dbReference>
<feature type="domain" description="Malate synthase TIM barrel" evidence="8">
    <location>
        <begin position="185"/>
        <end position="429"/>
    </location>
</feature>
<comment type="similarity">
    <text evidence="1">Belongs to the malate synthase family.</text>
</comment>
<dbReference type="FunFam" id="1.20.1220.12:FF:000001">
    <property type="entry name" value="Malate synthase"/>
    <property type="match status" value="1"/>
</dbReference>
<dbReference type="GO" id="GO:0006097">
    <property type="term" value="P:glyoxylate cycle"/>
    <property type="evidence" value="ECO:0007669"/>
    <property type="project" value="UniProtKB-KW"/>
</dbReference>
<dbReference type="Pfam" id="PF20659">
    <property type="entry name" value="MS_C"/>
    <property type="match status" value="1"/>
</dbReference>
<dbReference type="PIRSF" id="PIRSF001363">
    <property type="entry name" value="Malate_synth"/>
    <property type="match status" value="1"/>
</dbReference>
<evidence type="ECO:0000313" key="11">
    <source>
        <dbReference type="EMBL" id="KAF1687008.1"/>
    </source>
</evidence>
<evidence type="ECO:0000256" key="7">
    <source>
        <dbReference type="PIRSR" id="PIRSR001363-1"/>
    </source>
</evidence>
<dbReference type="Proteomes" id="UP000462066">
    <property type="component" value="Unassembled WGS sequence"/>
</dbReference>
<dbReference type="InterPro" id="IPR001465">
    <property type="entry name" value="Malate_synthase_TIM"/>
</dbReference>
<dbReference type="PANTHER" id="PTHR42902">
    <property type="entry name" value="MALATE SYNTHASE"/>
    <property type="match status" value="1"/>
</dbReference>
<dbReference type="GO" id="GO:0005737">
    <property type="term" value="C:cytoplasm"/>
    <property type="evidence" value="ECO:0007669"/>
    <property type="project" value="TreeGrafter"/>
</dbReference>